<feature type="transmembrane region" description="Helical" evidence="10">
    <location>
        <begin position="171"/>
        <end position="189"/>
    </location>
</feature>
<evidence type="ECO:0000256" key="10">
    <source>
        <dbReference type="RuleBase" id="RU321113"/>
    </source>
</evidence>
<keyword evidence="3" id="KW-0813">Transport</keyword>
<dbReference type="InterPro" id="IPR053951">
    <property type="entry name" value="K_trans_N"/>
</dbReference>
<name>A0A0D9XD82_9ORYZ</name>
<evidence type="ECO:0000259" key="13">
    <source>
        <dbReference type="Pfam" id="PF22776"/>
    </source>
</evidence>
<feature type="transmembrane region" description="Helical" evidence="10">
    <location>
        <begin position="314"/>
        <end position="341"/>
    </location>
</feature>
<keyword evidence="8 10" id="KW-0406">Ion transport</keyword>
<dbReference type="AlphaFoldDB" id="A0A0D9XD82"/>
<keyword evidence="7 10" id="KW-1133">Transmembrane helix</keyword>
<dbReference type="PANTHER" id="PTHR30540">
    <property type="entry name" value="OSMOTIC STRESS POTASSIUM TRANSPORTER"/>
    <property type="match status" value="1"/>
</dbReference>
<feature type="transmembrane region" description="Helical" evidence="10">
    <location>
        <begin position="404"/>
        <end position="425"/>
    </location>
</feature>
<comment type="similarity">
    <text evidence="2 10">Belongs to the HAK/KUP transporter (TC 2.A.72.3) family.</text>
</comment>
<feature type="transmembrane region" description="Helical" evidence="10">
    <location>
        <begin position="430"/>
        <end position="452"/>
    </location>
</feature>
<dbReference type="Proteomes" id="UP000032180">
    <property type="component" value="Chromosome 9"/>
</dbReference>
<evidence type="ECO:0000313" key="14">
    <source>
        <dbReference type="EnsemblPlants" id="LPERR09G05800.1"/>
    </source>
</evidence>
<dbReference type="InterPro" id="IPR053952">
    <property type="entry name" value="K_trans_C"/>
</dbReference>
<dbReference type="Pfam" id="PF22776">
    <property type="entry name" value="K_trans_C"/>
    <property type="match status" value="1"/>
</dbReference>
<feature type="region of interest" description="Disordered" evidence="11">
    <location>
        <begin position="1"/>
        <end position="20"/>
    </location>
</feature>
<comment type="caution">
    <text evidence="10">Lacks conserved residue(s) required for the propagation of feature annotation.</text>
</comment>
<keyword evidence="4 10" id="KW-0633">Potassium transport</keyword>
<feature type="transmembrane region" description="Helical" evidence="10">
    <location>
        <begin position="84"/>
        <end position="105"/>
    </location>
</feature>
<dbReference type="PANTHER" id="PTHR30540:SF4">
    <property type="entry name" value="POTASSIUM TRANSPORTER 12-RELATED"/>
    <property type="match status" value="1"/>
</dbReference>
<dbReference type="EnsemblPlants" id="LPERR09G05800.1">
    <property type="protein sequence ID" value="LPERR09G05800.1"/>
    <property type="gene ID" value="LPERR09G05800"/>
</dbReference>
<reference evidence="15" key="2">
    <citation type="submission" date="2013-12" db="EMBL/GenBank/DDBJ databases">
        <authorList>
            <person name="Yu Y."/>
            <person name="Lee S."/>
            <person name="de Baynast K."/>
            <person name="Wissotski M."/>
            <person name="Liu L."/>
            <person name="Talag J."/>
            <person name="Goicoechea J."/>
            <person name="Angelova A."/>
            <person name="Jetty R."/>
            <person name="Kudrna D."/>
            <person name="Golser W."/>
            <person name="Rivera L."/>
            <person name="Zhang J."/>
            <person name="Wing R."/>
        </authorList>
    </citation>
    <scope>NUCLEOTIDE SEQUENCE</scope>
</reference>
<evidence type="ECO:0000256" key="5">
    <source>
        <dbReference type="ARBA" id="ARBA00022692"/>
    </source>
</evidence>
<reference evidence="14" key="3">
    <citation type="submission" date="2015-04" db="UniProtKB">
        <authorList>
            <consortium name="EnsemblPlants"/>
        </authorList>
    </citation>
    <scope>IDENTIFICATION</scope>
</reference>
<keyword evidence="6 10" id="KW-0630">Potassium</keyword>
<protein>
    <recommendedName>
        <fullName evidence="10">Potassium transporter</fullName>
    </recommendedName>
</protein>
<dbReference type="NCBIfam" id="TIGR00794">
    <property type="entry name" value="kup"/>
    <property type="match status" value="1"/>
</dbReference>
<dbReference type="Gramene" id="LPERR09G05800.1">
    <property type="protein sequence ID" value="LPERR09G05800.1"/>
    <property type="gene ID" value="LPERR09G05800"/>
</dbReference>
<feature type="transmembrane region" description="Helical" evidence="10">
    <location>
        <begin position="458"/>
        <end position="478"/>
    </location>
</feature>
<dbReference type="GO" id="GO:0015079">
    <property type="term" value="F:potassium ion transmembrane transporter activity"/>
    <property type="evidence" value="ECO:0007669"/>
    <property type="project" value="UniProtKB-UniRule"/>
</dbReference>
<evidence type="ECO:0000256" key="9">
    <source>
        <dbReference type="ARBA" id="ARBA00023136"/>
    </source>
</evidence>
<dbReference type="GO" id="GO:0016020">
    <property type="term" value="C:membrane"/>
    <property type="evidence" value="ECO:0007669"/>
    <property type="project" value="UniProtKB-SubCell"/>
</dbReference>
<evidence type="ECO:0000256" key="8">
    <source>
        <dbReference type="ARBA" id="ARBA00023065"/>
    </source>
</evidence>
<comment type="function">
    <text evidence="10">Potassium transporter.</text>
</comment>
<dbReference type="STRING" id="77586.A0A0D9XD82"/>
<comment type="subcellular location">
    <subcellularLocation>
        <location evidence="1 10">Membrane</location>
        <topology evidence="1 10">Multi-pass membrane protein</topology>
    </subcellularLocation>
</comment>
<dbReference type="InterPro" id="IPR003855">
    <property type="entry name" value="K+_transporter"/>
</dbReference>
<evidence type="ECO:0000256" key="4">
    <source>
        <dbReference type="ARBA" id="ARBA00022538"/>
    </source>
</evidence>
<evidence type="ECO:0000256" key="1">
    <source>
        <dbReference type="ARBA" id="ARBA00004141"/>
    </source>
</evidence>
<evidence type="ECO:0000256" key="11">
    <source>
        <dbReference type="SAM" id="MobiDB-lite"/>
    </source>
</evidence>
<organism evidence="14 15">
    <name type="scientific">Leersia perrieri</name>
    <dbReference type="NCBI Taxonomy" id="77586"/>
    <lineage>
        <taxon>Eukaryota</taxon>
        <taxon>Viridiplantae</taxon>
        <taxon>Streptophyta</taxon>
        <taxon>Embryophyta</taxon>
        <taxon>Tracheophyta</taxon>
        <taxon>Spermatophyta</taxon>
        <taxon>Magnoliopsida</taxon>
        <taxon>Liliopsida</taxon>
        <taxon>Poales</taxon>
        <taxon>Poaceae</taxon>
        <taxon>BOP clade</taxon>
        <taxon>Oryzoideae</taxon>
        <taxon>Oryzeae</taxon>
        <taxon>Oryzinae</taxon>
        <taxon>Leersia</taxon>
    </lineage>
</organism>
<evidence type="ECO:0000313" key="15">
    <source>
        <dbReference type="Proteomes" id="UP000032180"/>
    </source>
</evidence>
<evidence type="ECO:0000256" key="6">
    <source>
        <dbReference type="ARBA" id="ARBA00022958"/>
    </source>
</evidence>
<feature type="transmembrane region" description="Helical" evidence="10">
    <location>
        <begin position="362"/>
        <end position="384"/>
    </location>
</feature>
<keyword evidence="9 10" id="KW-0472">Membrane</keyword>
<evidence type="ECO:0000256" key="2">
    <source>
        <dbReference type="ARBA" id="ARBA00008440"/>
    </source>
</evidence>
<feature type="domain" description="K+ potassium transporter C-terminal" evidence="13">
    <location>
        <begin position="509"/>
        <end position="748"/>
    </location>
</feature>
<feature type="transmembrane region" description="Helical" evidence="10">
    <location>
        <begin position="195"/>
        <end position="217"/>
    </location>
</feature>
<sequence>MSRASSGTFRRRLGKRPKRVDSLDVESMSVRGAHGHSTKDISLLSTIAMAFQTLGVVYGDMGTSPLYVFSDVFSKVPINSEVEILGALSLVMYTIALIPFAKYVFIVLKANDNGEGGTFALYSLICRYAKVSLLPNQQRVDEDISSFRLKLPSPELERALSVKECLEKKPLFKNILLFLVLMGTSMRFGTGNVGFMFAPILALWFLNLGSIGIYNLAKYDISVVRAFNPVYIYLFFQTNGIKAWSALGGCVLCITGAEAMFADLGHFSVKSIQVAFTAVVFPCLILAYMGQAAYLMKYPFAVERIFYDSVPEILFWPVFVIATLAAMIASQAMISATFSCIKQAMALGCFPRIKIIHTSKKVMGQIYIPVMNWFLMVMCIIVVATFRSTNDIANAYDIQNISGIAEVGVMMVSTALVTLVMLLIWQTNLFLALCFPIIFGSVEFVYLTAVLSKIQEGGWLPLAFSSLFLCIMYTWNYGSVLKYQSEMRGKISLDNILDLGSTLGTLRVPGIGLVYNELVQGIPSIFGHLLVTLPAMHSTIVFVCIKYVPVPYVPLEERFLFRRVGQKDYHMFRCVARYGYKDVRKEEHTFFEHLLVESLEKFLRKEAQEMALEAHTMAVERDDVSVVSDIPSSPAEAGDLHVPLLSDQRQGDGTHTFINEGNAPLLPTSSIAEEDPSLEYELESLREAIASGFTYLLAHGDVRARKESFFTKKFVINYFYAFLRRNCRAGTATLKVPHSNIMRVGMTYMV</sequence>
<feature type="domain" description="K+ potassium transporter integral membrane" evidence="12">
    <location>
        <begin position="178"/>
        <end position="497"/>
    </location>
</feature>
<dbReference type="Pfam" id="PF02705">
    <property type="entry name" value="K_trans"/>
    <property type="match status" value="1"/>
</dbReference>
<feature type="transmembrane region" description="Helical" evidence="10">
    <location>
        <begin position="41"/>
        <end position="59"/>
    </location>
</feature>
<evidence type="ECO:0000256" key="3">
    <source>
        <dbReference type="ARBA" id="ARBA00022448"/>
    </source>
</evidence>
<feature type="compositionally biased region" description="Basic residues" evidence="11">
    <location>
        <begin position="9"/>
        <end position="18"/>
    </location>
</feature>
<evidence type="ECO:0000259" key="12">
    <source>
        <dbReference type="Pfam" id="PF02705"/>
    </source>
</evidence>
<evidence type="ECO:0000256" key="7">
    <source>
        <dbReference type="ARBA" id="ARBA00022989"/>
    </source>
</evidence>
<keyword evidence="5 10" id="KW-0812">Transmembrane</keyword>
<dbReference type="HOGENOM" id="CLU_008142_2_0_1"/>
<feature type="transmembrane region" description="Helical" evidence="10">
    <location>
        <begin position="274"/>
        <end position="294"/>
    </location>
</feature>
<keyword evidence="15" id="KW-1185">Reference proteome</keyword>
<accession>A0A0D9XD82</accession>
<proteinExistence type="inferred from homology"/>
<reference evidence="14 15" key="1">
    <citation type="submission" date="2012-08" db="EMBL/GenBank/DDBJ databases">
        <title>Oryza genome evolution.</title>
        <authorList>
            <person name="Wing R.A."/>
        </authorList>
    </citation>
    <scope>NUCLEOTIDE SEQUENCE</scope>
</reference>
<dbReference type="eggNOG" id="ENOG502QPSA">
    <property type="taxonomic scope" value="Eukaryota"/>
</dbReference>